<evidence type="ECO:0000313" key="2">
    <source>
        <dbReference type="Proteomes" id="UP001396334"/>
    </source>
</evidence>
<organism evidence="1 2">
    <name type="scientific">Hibiscus sabdariffa</name>
    <name type="common">roselle</name>
    <dbReference type="NCBI Taxonomy" id="183260"/>
    <lineage>
        <taxon>Eukaryota</taxon>
        <taxon>Viridiplantae</taxon>
        <taxon>Streptophyta</taxon>
        <taxon>Embryophyta</taxon>
        <taxon>Tracheophyta</taxon>
        <taxon>Spermatophyta</taxon>
        <taxon>Magnoliopsida</taxon>
        <taxon>eudicotyledons</taxon>
        <taxon>Gunneridae</taxon>
        <taxon>Pentapetalae</taxon>
        <taxon>rosids</taxon>
        <taxon>malvids</taxon>
        <taxon>Malvales</taxon>
        <taxon>Malvaceae</taxon>
        <taxon>Malvoideae</taxon>
        <taxon>Hibiscus</taxon>
    </lineage>
</organism>
<gene>
    <name evidence="1" type="ORF">V6N11_073200</name>
</gene>
<keyword evidence="2" id="KW-1185">Reference proteome</keyword>
<dbReference type="EMBL" id="JBBPBN010000994">
    <property type="protein sequence ID" value="KAK8480749.1"/>
    <property type="molecule type" value="Genomic_DNA"/>
</dbReference>
<name>A0ABR1ZJL1_9ROSI</name>
<sequence>MASLYCNDQERDACFTNARYGRSRSKAQACLEKILHLISTVPPPCENNSNPFKKRGFDIDLNLRLGSFLDDGDGEESEEKSDCLAESSFIEGKTDTATATDASSDVTDIQKIEEFKSGTDGEVKTAAAFNDSLDLLIEAAEMLAYRDYYMNGKEKVKEKEVEEVEKSGGGGSMERDKDSSVNVEEEWLDRAAAVVRSKRGRSQVLPLRYRDSVLEPWMKRPQRSTAAAVVSKKKRKPSVFKVPKFTKKKTDVVSNGNENGSGRPAYKADNDMHDWWRRLHRLSPL</sequence>
<reference evidence="1 2" key="1">
    <citation type="journal article" date="2024" name="G3 (Bethesda)">
        <title>Genome assembly of Hibiscus sabdariffa L. provides insights into metabolisms of medicinal natural products.</title>
        <authorList>
            <person name="Kim T."/>
        </authorList>
    </citation>
    <scope>NUCLEOTIDE SEQUENCE [LARGE SCALE GENOMIC DNA]</scope>
    <source>
        <strain evidence="1">TK-2024</strain>
        <tissue evidence="1">Old leaves</tissue>
    </source>
</reference>
<accession>A0ABR1ZJL1</accession>
<proteinExistence type="predicted"/>
<comment type="caution">
    <text evidence="1">The sequence shown here is derived from an EMBL/GenBank/DDBJ whole genome shotgun (WGS) entry which is preliminary data.</text>
</comment>
<dbReference type="Proteomes" id="UP001396334">
    <property type="component" value="Unassembled WGS sequence"/>
</dbReference>
<protein>
    <submittedName>
        <fullName evidence="1">Uncharacterized protein</fullName>
    </submittedName>
</protein>
<evidence type="ECO:0000313" key="1">
    <source>
        <dbReference type="EMBL" id="KAK8480749.1"/>
    </source>
</evidence>